<organism evidence="1 2">
    <name type="scientific">Portunus trituberculatus</name>
    <name type="common">Swimming crab</name>
    <name type="synonym">Neptunus trituberculatus</name>
    <dbReference type="NCBI Taxonomy" id="210409"/>
    <lineage>
        <taxon>Eukaryota</taxon>
        <taxon>Metazoa</taxon>
        <taxon>Ecdysozoa</taxon>
        <taxon>Arthropoda</taxon>
        <taxon>Crustacea</taxon>
        <taxon>Multicrustacea</taxon>
        <taxon>Malacostraca</taxon>
        <taxon>Eumalacostraca</taxon>
        <taxon>Eucarida</taxon>
        <taxon>Decapoda</taxon>
        <taxon>Pleocyemata</taxon>
        <taxon>Brachyura</taxon>
        <taxon>Eubrachyura</taxon>
        <taxon>Portunoidea</taxon>
        <taxon>Portunidae</taxon>
        <taxon>Portuninae</taxon>
        <taxon>Portunus</taxon>
    </lineage>
</organism>
<keyword evidence="2" id="KW-1185">Reference proteome</keyword>
<evidence type="ECO:0000313" key="2">
    <source>
        <dbReference type="Proteomes" id="UP000324222"/>
    </source>
</evidence>
<name>A0A5B7ILC0_PORTR</name>
<gene>
    <name evidence="1" type="ORF">E2C01_076172</name>
</gene>
<protein>
    <submittedName>
        <fullName evidence="1">Uncharacterized protein</fullName>
    </submittedName>
</protein>
<evidence type="ECO:0000313" key="1">
    <source>
        <dbReference type="EMBL" id="MPC81548.1"/>
    </source>
</evidence>
<dbReference type="Proteomes" id="UP000324222">
    <property type="component" value="Unassembled WGS sequence"/>
</dbReference>
<comment type="caution">
    <text evidence="1">The sequence shown here is derived from an EMBL/GenBank/DDBJ whole genome shotgun (WGS) entry which is preliminary data.</text>
</comment>
<reference evidence="1 2" key="1">
    <citation type="submission" date="2019-05" db="EMBL/GenBank/DDBJ databases">
        <title>Another draft genome of Portunus trituberculatus and its Hox gene families provides insights of decapod evolution.</title>
        <authorList>
            <person name="Jeong J.-H."/>
            <person name="Song I."/>
            <person name="Kim S."/>
            <person name="Choi T."/>
            <person name="Kim D."/>
            <person name="Ryu S."/>
            <person name="Kim W."/>
        </authorList>
    </citation>
    <scope>NUCLEOTIDE SEQUENCE [LARGE SCALE GENOMIC DNA]</scope>
    <source>
        <tissue evidence="1">Muscle</tissue>
    </source>
</reference>
<sequence length="80" mass="9029">MPSSCVEQHFLKYLEGDLLTVLRIVRLLQVWRREGYAIKSEEIDGPVRRYGSEPKGTLETTPIKSPLTDLAFSFSSVSSV</sequence>
<dbReference type="AlphaFoldDB" id="A0A5B7ILC0"/>
<proteinExistence type="predicted"/>
<dbReference type="EMBL" id="VSRR010057295">
    <property type="protein sequence ID" value="MPC81548.1"/>
    <property type="molecule type" value="Genomic_DNA"/>
</dbReference>
<accession>A0A5B7ILC0</accession>